<dbReference type="SUPFAM" id="SSF53807">
    <property type="entry name" value="Helical backbone' metal receptor"/>
    <property type="match status" value="1"/>
</dbReference>
<comment type="similarity">
    <text evidence="1">Belongs to the bacterial solute-binding protein 9 family.</text>
</comment>
<dbReference type="PANTHER" id="PTHR42953">
    <property type="entry name" value="HIGH-AFFINITY ZINC UPTAKE SYSTEM PROTEIN ZNUA-RELATED"/>
    <property type="match status" value="1"/>
</dbReference>
<dbReference type="EMBL" id="JAIXNE010000004">
    <property type="protein sequence ID" value="MCA6077275.1"/>
    <property type="molecule type" value="Genomic_DNA"/>
</dbReference>
<dbReference type="AlphaFoldDB" id="A0A9X1HU03"/>
<keyword evidence="4" id="KW-0175">Coiled coil</keyword>
<evidence type="ECO:0000313" key="5">
    <source>
        <dbReference type="EMBL" id="MCA6074970.1"/>
    </source>
</evidence>
<feature type="coiled-coil region" evidence="4">
    <location>
        <begin position="173"/>
        <end position="200"/>
    </location>
</feature>
<organism evidence="6 8">
    <name type="scientific">Fulvivirga sedimenti</name>
    <dbReference type="NCBI Taxonomy" id="2879465"/>
    <lineage>
        <taxon>Bacteria</taxon>
        <taxon>Pseudomonadati</taxon>
        <taxon>Bacteroidota</taxon>
        <taxon>Cytophagia</taxon>
        <taxon>Cytophagales</taxon>
        <taxon>Fulvivirgaceae</taxon>
        <taxon>Fulvivirga</taxon>
    </lineage>
</organism>
<dbReference type="Pfam" id="PF01297">
    <property type="entry name" value="ZnuA"/>
    <property type="match status" value="1"/>
</dbReference>
<protein>
    <submittedName>
        <fullName evidence="6">Metal ABC transporter substrate-binding protein</fullName>
    </submittedName>
</protein>
<reference evidence="6" key="1">
    <citation type="submission" date="2021-09" db="EMBL/GenBank/DDBJ databases">
        <title>Fulvivirga sp. isolated from coastal sediment.</title>
        <authorList>
            <person name="Yu H."/>
        </authorList>
    </citation>
    <scope>NUCLEOTIDE SEQUENCE</scope>
    <source>
        <strain evidence="6">1062</strain>
    </source>
</reference>
<dbReference type="EMBL" id="JAIXNE010000002">
    <property type="protein sequence ID" value="MCA6074970.1"/>
    <property type="molecule type" value="Genomic_DNA"/>
</dbReference>
<evidence type="ECO:0000256" key="1">
    <source>
        <dbReference type="ARBA" id="ARBA00011028"/>
    </source>
</evidence>
<evidence type="ECO:0000313" key="8">
    <source>
        <dbReference type="Proteomes" id="UP001139409"/>
    </source>
</evidence>
<proteinExistence type="inferred from homology"/>
<evidence type="ECO:0000256" key="4">
    <source>
        <dbReference type="SAM" id="Coils"/>
    </source>
</evidence>
<dbReference type="InterPro" id="IPR006127">
    <property type="entry name" value="ZnuA-like"/>
</dbReference>
<sequence length="307" mass="34197">MNNLGKISFALILSALCVFSCESKKDAETTDAEPASFTVYTSNYPLYYFTSRVAPSNVEVRFPFTNTSDPAYWEIIPDTVNQMQSADLIFINGASYEQWLISVSLSTSTLVNTSESIVDKFITTDESVVHSHGEEGEHAHSKTAFTTWMDMELATAQAASIRDALIRIAPEHAAEIESNFESLRNDLNQLHQEFKTAADTELKVVFSHPVYQYFTNAYNLGGPSVHWEPDESLTDEMKHDFAHLAEEEGPFDIMIWEGTPLAENVEFLNSIGVRSIVISPCAALPDSGDFLEVMRKNIASLEATKVK</sequence>
<dbReference type="Proteomes" id="UP001139409">
    <property type="component" value="Unassembled WGS sequence"/>
</dbReference>
<keyword evidence="3" id="KW-0732">Signal</keyword>
<accession>A0A9X1HU03</accession>
<dbReference type="GO" id="GO:0030001">
    <property type="term" value="P:metal ion transport"/>
    <property type="evidence" value="ECO:0007669"/>
    <property type="project" value="InterPro"/>
</dbReference>
<keyword evidence="2" id="KW-0813">Transport</keyword>
<dbReference type="EMBL" id="JAIXNE010000003">
    <property type="protein sequence ID" value="MCA6076147.1"/>
    <property type="molecule type" value="Genomic_DNA"/>
</dbReference>
<dbReference type="PANTHER" id="PTHR42953:SF3">
    <property type="entry name" value="HIGH-AFFINITY ZINC UPTAKE SYSTEM PROTEIN ZNUA"/>
    <property type="match status" value="1"/>
</dbReference>
<comment type="caution">
    <text evidence="6">The sequence shown here is derived from an EMBL/GenBank/DDBJ whole genome shotgun (WGS) entry which is preliminary data.</text>
</comment>
<dbReference type="InterPro" id="IPR050492">
    <property type="entry name" value="Bact_metal-bind_prot9"/>
</dbReference>
<evidence type="ECO:0000256" key="3">
    <source>
        <dbReference type="ARBA" id="ARBA00022729"/>
    </source>
</evidence>
<dbReference type="Gene3D" id="3.40.50.1980">
    <property type="entry name" value="Nitrogenase molybdenum iron protein domain"/>
    <property type="match status" value="1"/>
</dbReference>
<evidence type="ECO:0000313" key="7">
    <source>
        <dbReference type="EMBL" id="MCA6077275.1"/>
    </source>
</evidence>
<dbReference type="GO" id="GO:0046872">
    <property type="term" value="F:metal ion binding"/>
    <property type="evidence" value="ECO:0007669"/>
    <property type="project" value="InterPro"/>
</dbReference>
<evidence type="ECO:0000313" key="6">
    <source>
        <dbReference type="EMBL" id="MCA6076147.1"/>
    </source>
</evidence>
<dbReference type="RefSeq" id="WP_225698078.1">
    <property type="nucleotide sequence ID" value="NZ_JAIXNE010000002.1"/>
</dbReference>
<keyword evidence="8" id="KW-1185">Reference proteome</keyword>
<gene>
    <name evidence="5" type="ORF">LDX50_08820</name>
    <name evidence="6" type="ORF">LDX50_14790</name>
    <name evidence="7" type="ORF">LDX50_20510</name>
</gene>
<evidence type="ECO:0000256" key="2">
    <source>
        <dbReference type="ARBA" id="ARBA00022448"/>
    </source>
</evidence>
<name>A0A9X1HU03_9BACT</name>